<dbReference type="InterPro" id="IPR002579">
    <property type="entry name" value="Met_Sox_Rdtase_MsrB_dom"/>
</dbReference>
<keyword evidence="12" id="KW-1185">Reference proteome</keyword>
<gene>
    <name evidence="9 11" type="primary">msrB</name>
    <name evidence="11" type="ORF">GCM10007876_05870</name>
</gene>
<sequence>MKIEKTEAQWRELLSEQEFHVCREKGTERAFTGEYYNEKRSGLYYCVCCNKPLFSSMAKYDSGSGWPSYFQAVDSAAVEEHRDTTHGMERVEITCSDCGSHLGHVFTDGPLPTGLRYCVNSVSLHFEPDLKDGE</sequence>
<evidence type="ECO:0000256" key="9">
    <source>
        <dbReference type="HAMAP-Rule" id="MF_01400"/>
    </source>
</evidence>
<dbReference type="GO" id="GO:0030091">
    <property type="term" value="P:protein repair"/>
    <property type="evidence" value="ECO:0007669"/>
    <property type="project" value="InterPro"/>
</dbReference>
<feature type="binding site" evidence="9">
    <location>
        <position position="46"/>
    </location>
    <ligand>
        <name>Zn(2+)</name>
        <dbReference type="ChEBI" id="CHEBI:29105"/>
    </ligand>
</feature>
<reference evidence="11" key="2">
    <citation type="submission" date="2023-01" db="EMBL/GenBank/DDBJ databases">
        <title>Draft genome sequence of Litoribrevibacter albus strain NBRC 110071.</title>
        <authorList>
            <person name="Sun Q."/>
            <person name="Mori K."/>
        </authorList>
    </citation>
    <scope>NUCLEOTIDE SEQUENCE</scope>
    <source>
        <strain evidence="11">NBRC 110071</strain>
    </source>
</reference>
<dbReference type="GO" id="GO:0033743">
    <property type="term" value="F:peptide-methionine (R)-S-oxide reductase activity"/>
    <property type="evidence" value="ECO:0007669"/>
    <property type="project" value="UniProtKB-UniRule"/>
</dbReference>
<reference evidence="11" key="1">
    <citation type="journal article" date="2014" name="Int. J. Syst. Evol. Microbiol.">
        <title>Complete genome sequence of Corynebacterium casei LMG S-19264T (=DSM 44701T), isolated from a smear-ripened cheese.</title>
        <authorList>
            <consortium name="US DOE Joint Genome Institute (JGI-PGF)"/>
            <person name="Walter F."/>
            <person name="Albersmeier A."/>
            <person name="Kalinowski J."/>
            <person name="Ruckert C."/>
        </authorList>
    </citation>
    <scope>NUCLEOTIDE SEQUENCE</scope>
    <source>
        <strain evidence="11">NBRC 110071</strain>
    </source>
</reference>
<dbReference type="GO" id="GO:0005737">
    <property type="term" value="C:cytoplasm"/>
    <property type="evidence" value="ECO:0007669"/>
    <property type="project" value="TreeGrafter"/>
</dbReference>
<dbReference type="AlphaFoldDB" id="A0AA37S8F0"/>
<evidence type="ECO:0000313" key="11">
    <source>
        <dbReference type="EMBL" id="GLQ30109.1"/>
    </source>
</evidence>
<evidence type="ECO:0000256" key="8">
    <source>
        <dbReference type="ARBA" id="ARBA00075819"/>
    </source>
</evidence>
<keyword evidence="4 9" id="KW-0479">Metal-binding</keyword>
<feature type="binding site" evidence="9">
    <location>
        <position position="49"/>
    </location>
    <ligand>
        <name>Zn(2+)</name>
        <dbReference type="ChEBI" id="CHEBI:29105"/>
    </ligand>
</feature>
<feature type="active site" description="Nucleophile" evidence="9">
    <location>
        <position position="118"/>
    </location>
</feature>
<dbReference type="SUPFAM" id="SSF51316">
    <property type="entry name" value="Mss4-like"/>
    <property type="match status" value="1"/>
</dbReference>
<dbReference type="InterPro" id="IPR011057">
    <property type="entry name" value="Mss4-like_sf"/>
</dbReference>
<feature type="binding site" evidence="9">
    <location>
        <position position="98"/>
    </location>
    <ligand>
        <name>Zn(2+)</name>
        <dbReference type="ChEBI" id="CHEBI:29105"/>
    </ligand>
</feature>
<evidence type="ECO:0000256" key="5">
    <source>
        <dbReference type="ARBA" id="ARBA00022833"/>
    </source>
</evidence>
<dbReference type="InterPro" id="IPR028427">
    <property type="entry name" value="Met_Sox_Rdtase_MsrB"/>
</dbReference>
<dbReference type="EC" id="1.8.4.12" evidence="2 9"/>
<keyword evidence="5 9" id="KW-0862">Zinc</keyword>
<comment type="cofactor">
    <cofactor evidence="9">
        <name>Zn(2+)</name>
        <dbReference type="ChEBI" id="CHEBI:29105"/>
    </cofactor>
    <text evidence="9">Binds 1 zinc ion per subunit. The zinc ion is important for the structural integrity of the protein.</text>
</comment>
<feature type="domain" description="MsrB" evidence="10">
    <location>
        <begin position="7"/>
        <end position="129"/>
    </location>
</feature>
<dbReference type="GO" id="GO:0006979">
    <property type="term" value="P:response to oxidative stress"/>
    <property type="evidence" value="ECO:0007669"/>
    <property type="project" value="InterPro"/>
</dbReference>
<evidence type="ECO:0000256" key="7">
    <source>
        <dbReference type="ARBA" id="ARBA00048488"/>
    </source>
</evidence>
<dbReference type="PANTHER" id="PTHR10173">
    <property type="entry name" value="METHIONINE SULFOXIDE REDUCTASE"/>
    <property type="match status" value="1"/>
</dbReference>
<feature type="binding site" evidence="9">
    <location>
        <position position="95"/>
    </location>
    <ligand>
        <name>Zn(2+)</name>
        <dbReference type="ChEBI" id="CHEBI:29105"/>
    </ligand>
</feature>
<accession>A0AA37S8F0</accession>
<dbReference type="FunFam" id="2.170.150.20:FF:000001">
    <property type="entry name" value="Peptide methionine sulfoxide reductase MsrB"/>
    <property type="match status" value="1"/>
</dbReference>
<dbReference type="EMBL" id="BSNM01000003">
    <property type="protein sequence ID" value="GLQ30109.1"/>
    <property type="molecule type" value="Genomic_DNA"/>
</dbReference>
<evidence type="ECO:0000256" key="6">
    <source>
        <dbReference type="ARBA" id="ARBA00023002"/>
    </source>
</evidence>
<evidence type="ECO:0000256" key="1">
    <source>
        <dbReference type="ARBA" id="ARBA00007174"/>
    </source>
</evidence>
<proteinExistence type="inferred from homology"/>
<comment type="similarity">
    <text evidence="1 9">Belongs to the MsrB Met sulfoxide reductase family.</text>
</comment>
<dbReference type="PANTHER" id="PTHR10173:SF52">
    <property type="entry name" value="METHIONINE-R-SULFOXIDE REDUCTASE B1"/>
    <property type="match status" value="1"/>
</dbReference>
<evidence type="ECO:0000259" key="10">
    <source>
        <dbReference type="PROSITE" id="PS51790"/>
    </source>
</evidence>
<name>A0AA37S8F0_9GAMM</name>
<comment type="catalytic activity">
    <reaction evidence="7 9">
        <text>L-methionyl-[protein] + [thioredoxin]-disulfide + H2O = L-methionyl-(R)-S-oxide-[protein] + [thioredoxin]-dithiol</text>
        <dbReference type="Rhea" id="RHEA:24164"/>
        <dbReference type="Rhea" id="RHEA-COMP:10698"/>
        <dbReference type="Rhea" id="RHEA-COMP:10700"/>
        <dbReference type="Rhea" id="RHEA-COMP:12313"/>
        <dbReference type="Rhea" id="RHEA-COMP:12314"/>
        <dbReference type="ChEBI" id="CHEBI:15377"/>
        <dbReference type="ChEBI" id="CHEBI:16044"/>
        <dbReference type="ChEBI" id="CHEBI:29950"/>
        <dbReference type="ChEBI" id="CHEBI:45764"/>
        <dbReference type="ChEBI" id="CHEBI:50058"/>
        <dbReference type="EC" id="1.8.4.12"/>
    </reaction>
</comment>
<dbReference type="Proteomes" id="UP001161389">
    <property type="component" value="Unassembled WGS sequence"/>
</dbReference>
<organism evidence="11 12">
    <name type="scientific">Litoribrevibacter albus</name>
    <dbReference type="NCBI Taxonomy" id="1473156"/>
    <lineage>
        <taxon>Bacteria</taxon>
        <taxon>Pseudomonadati</taxon>
        <taxon>Pseudomonadota</taxon>
        <taxon>Gammaproteobacteria</taxon>
        <taxon>Oceanospirillales</taxon>
        <taxon>Oceanospirillaceae</taxon>
        <taxon>Litoribrevibacter</taxon>
    </lineage>
</organism>
<evidence type="ECO:0000313" key="12">
    <source>
        <dbReference type="Proteomes" id="UP001161389"/>
    </source>
</evidence>
<dbReference type="PROSITE" id="PS51790">
    <property type="entry name" value="MSRB"/>
    <property type="match status" value="1"/>
</dbReference>
<dbReference type="HAMAP" id="MF_01400">
    <property type="entry name" value="MsrB"/>
    <property type="match status" value="1"/>
</dbReference>
<dbReference type="NCBIfam" id="TIGR00357">
    <property type="entry name" value="peptide-methionine (R)-S-oxide reductase MsrB"/>
    <property type="match status" value="1"/>
</dbReference>
<dbReference type="Gene3D" id="2.170.150.20">
    <property type="entry name" value="Peptide methionine sulfoxide reductase"/>
    <property type="match status" value="1"/>
</dbReference>
<evidence type="ECO:0000256" key="4">
    <source>
        <dbReference type="ARBA" id="ARBA00022723"/>
    </source>
</evidence>
<evidence type="ECO:0000256" key="2">
    <source>
        <dbReference type="ARBA" id="ARBA00012499"/>
    </source>
</evidence>
<dbReference type="GO" id="GO:0008270">
    <property type="term" value="F:zinc ion binding"/>
    <property type="evidence" value="ECO:0007669"/>
    <property type="project" value="UniProtKB-UniRule"/>
</dbReference>
<dbReference type="Pfam" id="PF01641">
    <property type="entry name" value="SelR"/>
    <property type="match status" value="1"/>
</dbReference>
<keyword evidence="6 9" id="KW-0560">Oxidoreductase</keyword>
<protein>
    <recommendedName>
        <fullName evidence="3 9">Peptide methionine sulfoxide reductase MsrB</fullName>
        <ecNumber evidence="2 9">1.8.4.12</ecNumber>
    </recommendedName>
    <alternativeName>
        <fullName evidence="8 9">Peptide-methionine (R)-S-oxide reductase</fullName>
    </alternativeName>
</protein>
<dbReference type="RefSeq" id="WP_284378588.1">
    <property type="nucleotide sequence ID" value="NZ_BSNM01000003.1"/>
</dbReference>
<evidence type="ECO:0000256" key="3">
    <source>
        <dbReference type="ARBA" id="ARBA00021130"/>
    </source>
</evidence>
<comment type="caution">
    <text evidence="11">The sequence shown here is derived from an EMBL/GenBank/DDBJ whole genome shotgun (WGS) entry which is preliminary data.</text>
</comment>